<name>A0A6C2C577_9LACO</name>
<evidence type="ECO:0000256" key="5">
    <source>
        <dbReference type="ARBA" id="ARBA00023002"/>
    </source>
</evidence>
<keyword evidence="5" id="KW-0560">Oxidoreductase</keyword>
<gene>
    <name evidence="10" type="ORF">ESZ50_06220</name>
</gene>
<dbReference type="EMBL" id="SDGZ01000015">
    <property type="protein sequence ID" value="TYC48852.1"/>
    <property type="molecule type" value="Genomic_DNA"/>
</dbReference>
<dbReference type="GO" id="GO:0050136">
    <property type="term" value="F:NADH dehydrogenase (quinone) (non-electrogenic) activity"/>
    <property type="evidence" value="ECO:0007669"/>
    <property type="project" value="UniProtKB-EC"/>
</dbReference>
<feature type="transmembrane region" description="Helical" evidence="8">
    <location>
        <begin position="448"/>
        <end position="470"/>
    </location>
</feature>
<dbReference type="InterPro" id="IPR045024">
    <property type="entry name" value="NDH-2"/>
</dbReference>
<sequence>MKKNIVVVGAGYAGVVTAQKLAKRFNRTDYQIVLIDNHSFFTYMSQLHEVATSRVEPGHVQVDLGMLFHDTENVKIVTAFVEQIDKEHKTVTTSIGEIEYEKLVIATGSQVDDHNLPGVKEYTKQLRSFEDAIDLRQHIKGTIRQGAMSLDSEEREAKLRLVVIGGGFTGVQLVGDLIEQRRVLAEANNIKEGEISIHLYEQDSAILKMLESDELTERGESYLRRHGVFLFKEAQITEVKENAIVLASGYEVKTATIVWTAGTRANIDGEWWGLKTGPQGRLLVNEYMQALDEQDVYVVGDAVAYRDPARIIEEDPNSGWIPQNVEMGEAAADAAVSSIMLDLLDKGQRRSFVGNYPGFVVSVGAHYALGTAYRLVGIPFKKGLPLSGFVGSMVKHANNLYFYARITSGYKMYHYLLDEFFRTPDGRTPFFGWTSRMGNVLWSLPLRIIMGIIWILTGAVWGSGIFGLLASLIGWMLFLGLFTTMAGFIGFLLGIFMVTVGQGMTVSSLLMPFASLALMNGAGRSVGLDFWVIPYLEKRWGKRRYGEHKSKYNDLD</sequence>
<keyword evidence="6" id="KW-0520">NAD</keyword>
<evidence type="ECO:0000256" key="6">
    <source>
        <dbReference type="ARBA" id="ARBA00023027"/>
    </source>
</evidence>
<dbReference type="OrthoDB" id="9781621at2"/>
<dbReference type="AlphaFoldDB" id="A0A6C2C577"/>
<comment type="caution">
    <text evidence="10">The sequence shown here is derived from an EMBL/GenBank/DDBJ whole genome shotgun (WGS) entry which is preliminary data.</text>
</comment>
<dbReference type="Pfam" id="PF07992">
    <property type="entry name" value="Pyr_redox_2"/>
    <property type="match status" value="1"/>
</dbReference>
<accession>A0A6C2C577</accession>
<dbReference type="SUPFAM" id="SSF51905">
    <property type="entry name" value="FAD/NAD(P)-binding domain"/>
    <property type="match status" value="2"/>
</dbReference>
<keyword evidence="8" id="KW-0472">Membrane</keyword>
<dbReference type="InterPro" id="IPR036188">
    <property type="entry name" value="FAD/NAD-bd_sf"/>
</dbReference>
<reference evidence="10 11" key="1">
    <citation type="submission" date="2019-01" db="EMBL/GenBank/DDBJ databases">
        <title>Weissella sp. nov., a novel lactic acid bacterium isolated from animal feces.</title>
        <authorList>
            <person name="Wang L.-T."/>
        </authorList>
    </citation>
    <scope>NUCLEOTIDE SEQUENCE [LARGE SCALE GENOMIC DNA]</scope>
    <source>
        <strain evidence="10 11">8H-2</strain>
    </source>
</reference>
<evidence type="ECO:0000256" key="7">
    <source>
        <dbReference type="ARBA" id="ARBA00047599"/>
    </source>
</evidence>
<dbReference type="PRINTS" id="PR00411">
    <property type="entry name" value="PNDRDTASEI"/>
</dbReference>
<feature type="domain" description="FAD/NAD(P)-binding" evidence="9">
    <location>
        <begin position="4"/>
        <end position="305"/>
    </location>
</feature>
<comment type="similarity">
    <text evidence="1">Belongs to the NADH dehydrogenase family.</text>
</comment>
<dbReference type="EC" id="1.6.5.9" evidence="2"/>
<proteinExistence type="inferred from homology"/>
<keyword evidence="4" id="KW-0274">FAD</keyword>
<evidence type="ECO:0000313" key="10">
    <source>
        <dbReference type="EMBL" id="TYC48852.1"/>
    </source>
</evidence>
<evidence type="ECO:0000313" key="11">
    <source>
        <dbReference type="Proteomes" id="UP000371977"/>
    </source>
</evidence>
<dbReference type="PANTHER" id="PTHR43706">
    <property type="entry name" value="NADH DEHYDROGENASE"/>
    <property type="match status" value="1"/>
</dbReference>
<comment type="catalytic activity">
    <reaction evidence="7">
        <text>a quinone + NADH + H(+) = a quinol + NAD(+)</text>
        <dbReference type="Rhea" id="RHEA:46160"/>
        <dbReference type="ChEBI" id="CHEBI:15378"/>
        <dbReference type="ChEBI" id="CHEBI:24646"/>
        <dbReference type="ChEBI" id="CHEBI:57540"/>
        <dbReference type="ChEBI" id="CHEBI:57945"/>
        <dbReference type="ChEBI" id="CHEBI:132124"/>
        <dbReference type="EC" id="1.6.5.9"/>
    </reaction>
</comment>
<feature type="transmembrane region" description="Helical" evidence="8">
    <location>
        <begin position="477"/>
        <end position="501"/>
    </location>
</feature>
<dbReference type="PRINTS" id="PR00368">
    <property type="entry name" value="FADPNR"/>
</dbReference>
<dbReference type="Proteomes" id="UP000371977">
    <property type="component" value="Unassembled WGS sequence"/>
</dbReference>
<evidence type="ECO:0000256" key="2">
    <source>
        <dbReference type="ARBA" id="ARBA00012637"/>
    </source>
</evidence>
<dbReference type="RefSeq" id="WP_148622722.1">
    <property type="nucleotide sequence ID" value="NZ_SDGZ01000015.1"/>
</dbReference>
<feature type="transmembrane region" description="Helical" evidence="8">
    <location>
        <begin position="513"/>
        <end position="536"/>
    </location>
</feature>
<keyword evidence="3" id="KW-0285">Flavoprotein</keyword>
<evidence type="ECO:0000256" key="8">
    <source>
        <dbReference type="SAM" id="Phobius"/>
    </source>
</evidence>
<protein>
    <recommendedName>
        <fullName evidence="2">NADH:ubiquinone reductase (non-electrogenic)</fullName>
        <ecNumber evidence="2">1.6.5.9</ecNumber>
    </recommendedName>
</protein>
<evidence type="ECO:0000256" key="1">
    <source>
        <dbReference type="ARBA" id="ARBA00005272"/>
    </source>
</evidence>
<dbReference type="PANTHER" id="PTHR43706:SF47">
    <property type="entry name" value="EXTERNAL NADH-UBIQUINONE OXIDOREDUCTASE 1, MITOCHONDRIAL-RELATED"/>
    <property type="match status" value="1"/>
</dbReference>
<keyword evidence="8" id="KW-0812">Transmembrane</keyword>
<evidence type="ECO:0000256" key="3">
    <source>
        <dbReference type="ARBA" id="ARBA00022630"/>
    </source>
</evidence>
<dbReference type="Gene3D" id="3.50.50.100">
    <property type="match status" value="1"/>
</dbReference>
<keyword evidence="8" id="KW-1133">Transmembrane helix</keyword>
<evidence type="ECO:0000259" key="9">
    <source>
        <dbReference type="Pfam" id="PF07992"/>
    </source>
</evidence>
<keyword evidence="11" id="KW-1185">Reference proteome</keyword>
<organism evidence="10 11">
    <name type="scientific">Weissella muntiaci</name>
    <dbReference type="NCBI Taxonomy" id="2508881"/>
    <lineage>
        <taxon>Bacteria</taxon>
        <taxon>Bacillati</taxon>
        <taxon>Bacillota</taxon>
        <taxon>Bacilli</taxon>
        <taxon>Lactobacillales</taxon>
        <taxon>Lactobacillaceae</taxon>
        <taxon>Weissella</taxon>
    </lineage>
</organism>
<dbReference type="InterPro" id="IPR023753">
    <property type="entry name" value="FAD/NAD-binding_dom"/>
</dbReference>
<evidence type="ECO:0000256" key="4">
    <source>
        <dbReference type="ARBA" id="ARBA00022827"/>
    </source>
</evidence>